<name>A0ABU1YAK7_9FLAO</name>
<keyword evidence="3" id="KW-1185">Reference proteome</keyword>
<proteinExistence type="predicted"/>
<sequence length="475" mass="53927">MLKKILLASLFLNSLISFSQEIVSSTAIELKKDVQIFQVVNDSAKQTTMFIADENRIKTIRLDDKMKFIDSLSSQRPEKSYSKMIGNITSGNITTLFWTTSNQKKILSQSFNSKNKKISDKAFDLEFKNEVYLQEFSAPNKFVILTLLKKSNIFKLYIIDNQGNLKIKDLDLSGIRFYHRTNLYDTFEEDFMPFERSFSLVKIDSEYPNSLLKTAAKRKCYLIDNQIVITIDSNQNYTQIIHIDLENYNVSSKNVLQTPFKNFGTSNLTYNSFFMNGNLYQIKSSSDKFYLTIKDSNGNLVKEYVANGNNPIEFKNSAISQQGGNFAGGERTLETSSQFIRKLNGQNSGISCYQTGENIILTTGSVSSENSGGTQAVLNQFGLIGAIISVAVYSPFMESFNSYSGRKAVTIFSLFDKDGNHVKGDLQPLAYDKISTFLQENKKTNVQNLFKVDGLYYLGYYDKEAKQFTIRKFAD</sequence>
<comment type="caution">
    <text evidence="2">The sequence shown here is derived from an EMBL/GenBank/DDBJ whole genome shotgun (WGS) entry which is preliminary data.</text>
</comment>
<feature type="chain" id="PRO_5047139915" evidence="1">
    <location>
        <begin position="20"/>
        <end position="475"/>
    </location>
</feature>
<gene>
    <name evidence="2" type="ORF">J2W48_003193</name>
</gene>
<feature type="signal peptide" evidence="1">
    <location>
        <begin position="1"/>
        <end position="19"/>
    </location>
</feature>
<keyword evidence="1" id="KW-0732">Signal</keyword>
<evidence type="ECO:0000256" key="1">
    <source>
        <dbReference type="SAM" id="SignalP"/>
    </source>
</evidence>
<reference evidence="2 3" key="1">
    <citation type="submission" date="2023-07" db="EMBL/GenBank/DDBJ databases">
        <title>Sorghum-associated microbial communities from plants grown in Nebraska, USA.</title>
        <authorList>
            <person name="Schachtman D."/>
        </authorList>
    </citation>
    <scope>NUCLEOTIDE SEQUENCE [LARGE SCALE GENOMIC DNA]</scope>
    <source>
        <strain evidence="2 3">4129</strain>
    </source>
</reference>
<accession>A0ABU1YAK7</accession>
<evidence type="ECO:0000313" key="3">
    <source>
        <dbReference type="Proteomes" id="UP001269081"/>
    </source>
</evidence>
<evidence type="ECO:0000313" key="2">
    <source>
        <dbReference type="EMBL" id="MDR7211239.1"/>
    </source>
</evidence>
<protein>
    <submittedName>
        <fullName evidence="2">Uncharacterized protein</fullName>
    </submittedName>
</protein>
<dbReference type="RefSeq" id="WP_310282572.1">
    <property type="nucleotide sequence ID" value="NZ_JAVDWQ010000011.1"/>
</dbReference>
<dbReference type="EMBL" id="JAVDWQ010000011">
    <property type="protein sequence ID" value="MDR7211239.1"/>
    <property type="molecule type" value="Genomic_DNA"/>
</dbReference>
<organism evidence="2 3">
    <name type="scientific">Flavobacterium piscis</name>
    <dbReference type="NCBI Taxonomy" id="1114874"/>
    <lineage>
        <taxon>Bacteria</taxon>
        <taxon>Pseudomonadati</taxon>
        <taxon>Bacteroidota</taxon>
        <taxon>Flavobacteriia</taxon>
        <taxon>Flavobacteriales</taxon>
        <taxon>Flavobacteriaceae</taxon>
        <taxon>Flavobacterium</taxon>
    </lineage>
</organism>
<dbReference type="Proteomes" id="UP001269081">
    <property type="component" value="Unassembled WGS sequence"/>
</dbReference>